<evidence type="ECO:0000256" key="6">
    <source>
        <dbReference type="ARBA" id="ARBA00022692"/>
    </source>
</evidence>
<evidence type="ECO:0000256" key="1">
    <source>
        <dbReference type="ARBA" id="ARBA00004429"/>
    </source>
</evidence>
<dbReference type="PANTHER" id="PTHR30505:SF0">
    <property type="entry name" value="FRUCTOSE-LIKE PTS SYSTEM EIIBC COMPONENT-RELATED"/>
    <property type="match status" value="1"/>
</dbReference>
<dbReference type="Proteomes" id="UP000319818">
    <property type="component" value="Unassembled WGS sequence"/>
</dbReference>
<dbReference type="PANTHER" id="PTHR30505">
    <property type="entry name" value="FRUCTOSE-LIKE PERMEASE"/>
    <property type="match status" value="1"/>
</dbReference>
<proteinExistence type="predicted"/>
<reference evidence="11 12" key="1">
    <citation type="submission" date="2019-06" db="EMBL/GenBank/DDBJ databases">
        <title>Sequencing the genomes of 1000 actinobacteria strains.</title>
        <authorList>
            <person name="Klenk H.-P."/>
        </authorList>
    </citation>
    <scope>NUCLEOTIDE SEQUENCE [LARGE SCALE GENOMIC DNA]</scope>
    <source>
        <strain evidence="11 12">DSM 45511</strain>
    </source>
</reference>
<feature type="transmembrane region" description="Helical" evidence="9">
    <location>
        <begin position="28"/>
        <end position="47"/>
    </location>
</feature>
<evidence type="ECO:0000256" key="5">
    <source>
        <dbReference type="ARBA" id="ARBA00022683"/>
    </source>
</evidence>
<feature type="transmembrane region" description="Helical" evidence="9">
    <location>
        <begin position="271"/>
        <end position="289"/>
    </location>
</feature>
<comment type="subcellular location">
    <subcellularLocation>
        <location evidence="1">Cell inner membrane</location>
        <topology evidence="1">Multi-pass membrane protein</topology>
    </subcellularLocation>
</comment>
<evidence type="ECO:0000256" key="7">
    <source>
        <dbReference type="ARBA" id="ARBA00022989"/>
    </source>
</evidence>
<dbReference type="EMBL" id="VFPH01000002">
    <property type="protein sequence ID" value="TQM37324.1"/>
    <property type="molecule type" value="Genomic_DNA"/>
</dbReference>
<dbReference type="PROSITE" id="PS51104">
    <property type="entry name" value="PTS_EIIC_TYPE_2"/>
    <property type="match status" value="1"/>
</dbReference>
<feature type="transmembrane region" description="Helical" evidence="9">
    <location>
        <begin position="67"/>
        <end position="93"/>
    </location>
</feature>
<keyword evidence="3" id="KW-1003">Cell membrane</keyword>
<dbReference type="NCBIfam" id="TIGR01427">
    <property type="entry name" value="PTS_IIC_fructo"/>
    <property type="match status" value="1"/>
</dbReference>
<dbReference type="InterPro" id="IPR013014">
    <property type="entry name" value="PTS_EIIC_2"/>
</dbReference>
<evidence type="ECO:0000256" key="9">
    <source>
        <dbReference type="SAM" id="Phobius"/>
    </source>
</evidence>
<evidence type="ECO:0000259" key="10">
    <source>
        <dbReference type="PROSITE" id="PS51104"/>
    </source>
</evidence>
<organism evidence="11 12">
    <name type="scientific">Pseudonocardia cypriaca</name>
    <dbReference type="NCBI Taxonomy" id="882449"/>
    <lineage>
        <taxon>Bacteria</taxon>
        <taxon>Bacillati</taxon>
        <taxon>Actinomycetota</taxon>
        <taxon>Actinomycetes</taxon>
        <taxon>Pseudonocardiales</taxon>
        <taxon>Pseudonocardiaceae</taxon>
        <taxon>Pseudonocardia</taxon>
    </lineage>
</organism>
<sequence length="365" mass="36278">MDAPTLTHPTSIPRFATIHGKLMQGVSYAIPFVVTGGVLLALGYALGGPTVAAAPPVTAGFDWLAPTSWAALLHQLGTLTFGLLVPVVGGYVAHAIGDRPALVPGFVGGSVAVQTGAGFLGGLVAGVVAGVVVEWVARWHPPRAVAGLRPVLVLPLAGTLVTGAVMWLVVGTPLAALTGALTSRLADLSTGSLVVAGAVVGLMVAVDLGGPINKTAYTFAVAGLATGAPEAQTIMAAVMAAGMTPPLAMAVASTVGRQWFTPAERENGRAAWLLGAVYVTEGAIPFAAADPLRVLPSLLAGSAVTGGLSAAFGVAAATPHGGIFVLPLVGNPLGYLVAIVTGTLVSAAAVLALKATAHRRTESEL</sequence>
<keyword evidence="5" id="KW-0598">Phosphotransferase system</keyword>
<dbReference type="GO" id="GO:0005886">
    <property type="term" value="C:plasma membrane"/>
    <property type="evidence" value="ECO:0007669"/>
    <property type="project" value="UniProtKB-SubCell"/>
</dbReference>
<dbReference type="GO" id="GO:0009401">
    <property type="term" value="P:phosphoenolpyruvate-dependent sugar phosphotransferase system"/>
    <property type="evidence" value="ECO:0007669"/>
    <property type="project" value="UniProtKB-KW"/>
</dbReference>
<gene>
    <name evidence="11" type="ORF">FB388_4533</name>
</gene>
<name>A0A543FUB4_9PSEU</name>
<dbReference type="InterPro" id="IPR003352">
    <property type="entry name" value="PTS_EIIC"/>
</dbReference>
<feature type="domain" description="PTS EIIC type-2" evidence="10">
    <location>
        <begin position="18"/>
        <end position="362"/>
    </location>
</feature>
<evidence type="ECO:0000313" key="11">
    <source>
        <dbReference type="EMBL" id="TQM37324.1"/>
    </source>
</evidence>
<keyword evidence="7 9" id="KW-1133">Transmembrane helix</keyword>
<keyword evidence="2" id="KW-0813">Transport</keyword>
<dbReference type="InterPro" id="IPR050864">
    <property type="entry name" value="Bacterial_PTS_Sugar_Transport"/>
</dbReference>
<keyword evidence="4" id="KW-0762">Sugar transport</keyword>
<keyword evidence="6 9" id="KW-0812">Transmembrane</keyword>
<evidence type="ECO:0000256" key="3">
    <source>
        <dbReference type="ARBA" id="ARBA00022475"/>
    </source>
</evidence>
<accession>A0A543FUB4</accession>
<dbReference type="GO" id="GO:0005351">
    <property type="term" value="F:carbohydrate:proton symporter activity"/>
    <property type="evidence" value="ECO:0007669"/>
    <property type="project" value="InterPro"/>
</dbReference>
<evidence type="ECO:0000256" key="4">
    <source>
        <dbReference type="ARBA" id="ARBA00022597"/>
    </source>
</evidence>
<dbReference type="InterPro" id="IPR006327">
    <property type="entry name" value="PTS_IIC_fruc"/>
</dbReference>
<evidence type="ECO:0000313" key="12">
    <source>
        <dbReference type="Proteomes" id="UP000319818"/>
    </source>
</evidence>
<dbReference type="GO" id="GO:0090563">
    <property type="term" value="F:protein-phosphocysteine-sugar phosphotransferase activity"/>
    <property type="evidence" value="ECO:0007669"/>
    <property type="project" value="TreeGrafter"/>
</dbReference>
<comment type="caution">
    <text evidence="11">The sequence shown here is derived from an EMBL/GenBank/DDBJ whole genome shotgun (WGS) entry which is preliminary data.</text>
</comment>
<keyword evidence="12" id="KW-1185">Reference proteome</keyword>
<dbReference type="GO" id="GO:0008982">
    <property type="term" value="F:protein-N(PI)-phosphohistidine-sugar phosphotransferase activity"/>
    <property type="evidence" value="ECO:0007669"/>
    <property type="project" value="InterPro"/>
</dbReference>
<evidence type="ECO:0000256" key="8">
    <source>
        <dbReference type="ARBA" id="ARBA00023136"/>
    </source>
</evidence>
<feature type="transmembrane region" description="Helical" evidence="9">
    <location>
        <begin position="333"/>
        <end position="353"/>
    </location>
</feature>
<feature type="transmembrane region" description="Helical" evidence="9">
    <location>
        <begin position="152"/>
        <end position="181"/>
    </location>
</feature>
<dbReference type="AlphaFoldDB" id="A0A543FUB4"/>
<feature type="transmembrane region" description="Helical" evidence="9">
    <location>
        <begin position="193"/>
        <end position="212"/>
    </location>
</feature>
<feature type="transmembrane region" description="Helical" evidence="9">
    <location>
        <begin position="105"/>
        <end position="132"/>
    </location>
</feature>
<dbReference type="Pfam" id="PF02378">
    <property type="entry name" value="PTS_EIIC"/>
    <property type="match status" value="1"/>
</dbReference>
<protein>
    <submittedName>
        <fullName evidence="11">PTS system fructose-specific IIC component</fullName>
    </submittedName>
</protein>
<keyword evidence="8 9" id="KW-0472">Membrane</keyword>
<dbReference type="OrthoDB" id="9782569at2"/>
<feature type="transmembrane region" description="Helical" evidence="9">
    <location>
        <begin position="232"/>
        <end position="251"/>
    </location>
</feature>
<evidence type="ECO:0000256" key="2">
    <source>
        <dbReference type="ARBA" id="ARBA00022448"/>
    </source>
</evidence>
<dbReference type="RefSeq" id="WP_142104159.1">
    <property type="nucleotide sequence ID" value="NZ_VFPH01000002.1"/>
</dbReference>